<dbReference type="RefSeq" id="WP_171227371.1">
    <property type="nucleotide sequence ID" value="NZ_CP053085.1"/>
</dbReference>
<evidence type="ECO:0000313" key="3">
    <source>
        <dbReference type="Proteomes" id="UP000500938"/>
    </source>
</evidence>
<dbReference type="AlphaFoldDB" id="A0A6M4IUR4"/>
<dbReference type="SUPFAM" id="SSF109604">
    <property type="entry name" value="HD-domain/PDEase-like"/>
    <property type="match status" value="1"/>
</dbReference>
<dbReference type="SMART" id="SM00471">
    <property type="entry name" value="HDc"/>
    <property type="match status" value="1"/>
</dbReference>
<dbReference type="Gene3D" id="1.10.3210.10">
    <property type="entry name" value="Hypothetical protein af1432"/>
    <property type="match status" value="1"/>
</dbReference>
<accession>A0A6M4IUR4</accession>
<evidence type="ECO:0000259" key="1">
    <source>
        <dbReference type="PROSITE" id="PS51833"/>
    </source>
</evidence>
<dbReference type="Pfam" id="PF08668">
    <property type="entry name" value="HDOD"/>
    <property type="match status" value="1"/>
</dbReference>
<dbReference type="PANTHER" id="PTHR33525:SF3">
    <property type="entry name" value="RIBONUCLEASE Y"/>
    <property type="match status" value="1"/>
</dbReference>
<dbReference type="InterPro" id="IPR003607">
    <property type="entry name" value="HD/PDEase_dom"/>
</dbReference>
<feature type="domain" description="HDOD" evidence="1">
    <location>
        <begin position="21"/>
        <end position="217"/>
    </location>
</feature>
<dbReference type="Proteomes" id="UP000500938">
    <property type="component" value="Chromosome"/>
</dbReference>
<organism evidence="2 3">
    <name type="scientific">Gemmatimonas groenlandica</name>
    <dbReference type="NCBI Taxonomy" id="2732249"/>
    <lineage>
        <taxon>Bacteria</taxon>
        <taxon>Pseudomonadati</taxon>
        <taxon>Gemmatimonadota</taxon>
        <taxon>Gemmatimonadia</taxon>
        <taxon>Gemmatimonadales</taxon>
        <taxon>Gemmatimonadaceae</taxon>
        <taxon>Gemmatimonas</taxon>
    </lineage>
</organism>
<gene>
    <name evidence="2" type="ORF">HKW67_21595</name>
</gene>
<name>A0A6M4IUR4_9BACT</name>
<reference evidence="2 3" key="1">
    <citation type="submission" date="2020-05" db="EMBL/GenBank/DDBJ databases">
        <title>Complete genome sequence of Gemmatimonas greenlandica TET16.</title>
        <authorList>
            <person name="Zeng Y."/>
        </authorList>
    </citation>
    <scope>NUCLEOTIDE SEQUENCE [LARGE SCALE GENOMIC DNA]</scope>
    <source>
        <strain evidence="2 3">TET16</strain>
    </source>
</reference>
<sequence>MTTMNINEQFVRTALKRVTTVATLPTSAMRIMQIAEDPTSTENELLEVLEGDPPLAARVLKVVNSAFYGRPRQVGSTAAAMRLLGVNAVRNVALAASLNRLFRGGMVPGFDASALWTHSVAVGTAARRIAERCRGIPPEEAMLAGLLHDIGLLVAIQASYIEFTGLIAATLKDASISFADAETHWLGATHEVFGKALCEQWRFPHALTMACGHHHDPMALAEHDRRLPAVIHVADVLAGRVGGGFTRMVGREAPADGVCELLGLHASDLAAIEAQLSSDIEQSLGLLAA</sequence>
<dbReference type="PROSITE" id="PS51833">
    <property type="entry name" value="HDOD"/>
    <property type="match status" value="1"/>
</dbReference>
<dbReference type="CDD" id="cd00077">
    <property type="entry name" value="HDc"/>
    <property type="match status" value="1"/>
</dbReference>
<protein>
    <submittedName>
        <fullName evidence="2">HDOD domain-containing protein</fullName>
    </submittedName>
</protein>
<dbReference type="InterPro" id="IPR052340">
    <property type="entry name" value="RNase_Y/CdgJ"/>
</dbReference>
<proteinExistence type="predicted"/>
<evidence type="ECO:0000313" key="2">
    <source>
        <dbReference type="EMBL" id="QJR37935.1"/>
    </source>
</evidence>
<keyword evidence="3" id="KW-1185">Reference proteome</keyword>
<dbReference type="PANTHER" id="PTHR33525">
    <property type="match status" value="1"/>
</dbReference>
<dbReference type="InterPro" id="IPR013976">
    <property type="entry name" value="HDOD"/>
</dbReference>
<dbReference type="EMBL" id="CP053085">
    <property type="protein sequence ID" value="QJR37935.1"/>
    <property type="molecule type" value="Genomic_DNA"/>
</dbReference>
<dbReference type="KEGG" id="ggr:HKW67_21595"/>